<evidence type="ECO:0000256" key="2">
    <source>
        <dbReference type="ARBA" id="ARBA00004948"/>
    </source>
</evidence>
<dbReference type="Gene3D" id="3.40.1190.20">
    <property type="match status" value="1"/>
</dbReference>
<dbReference type="Gene3D" id="3.20.20.70">
    <property type="entry name" value="Aldolase class I"/>
    <property type="match status" value="1"/>
</dbReference>
<dbReference type="InterPro" id="IPR004399">
    <property type="entry name" value="HMP/HMP-P_kinase_dom"/>
</dbReference>
<dbReference type="InterPro" id="IPR013785">
    <property type="entry name" value="Aldolase_TIM"/>
</dbReference>
<dbReference type="EMBL" id="CP013729">
    <property type="protein sequence ID" value="ALV08808.1"/>
    <property type="molecule type" value="Genomic_DNA"/>
</dbReference>
<evidence type="ECO:0000313" key="8">
    <source>
        <dbReference type="Proteomes" id="UP000060699"/>
    </source>
</evidence>
<evidence type="ECO:0000256" key="1">
    <source>
        <dbReference type="ARBA" id="ARBA00001946"/>
    </source>
</evidence>
<evidence type="ECO:0000256" key="3">
    <source>
        <dbReference type="ARBA" id="ARBA00012135"/>
    </source>
</evidence>
<proteinExistence type="predicted"/>
<comment type="pathway">
    <text evidence="2">Cofactor biosynthesis; thiamine diphosphate biosynthesis.</text>
</comment>
<sequence>MPPLVPHPSLPSPWSPDVDPWALSLRPWTQDPTPPLMWSVAGTDSGGAAGLAADTRAAAALGVHLCTVVAAVTAQHSEGVQGVFPVPTATLRAQLQALRSDLPARVIKTGLLASASAVDVLLAQRGDAWLVVDPVLGATAGGASFCNDELLAAYRHQLLPQAVLITPNRREAERLLGVAAGQWPVPELARRLRRLGAQAVCITGGDDESCGALPDGTALALDWLDSPLATGWIALPRLQPPPGQRLHHHGSGCTFATAAAAALARGFPLPDAVILAKMLTWTALRDGHAAGAGPGPLRPNAAFIADASAMPVMSQSDEELLSPALLQQWTLALQGRPAQGGDFTHGLYAITDRPEQVAAFAQSGVFSHVQLRIKRGAAQEGAGPHDDASLRSSIRQALASGADHRCAVWINDHWQLALDAGATALHLGQEDWAGLTPAQRQDLQQRCQQGRLQLGLSSHSLWELCRARAVAPTYIACGPLWPTTTKDMPWQPQGLAQLGWWTRMAGRPVVAIGGILDDHQVQAAWEAGASAVCLVRAAPDWLARSPQR</sequence>
<reference evidence="7 8" key="1">
    <citation type="submission" date="2015-12" db="EMBL/GenBank/DDBJ databases">
        <title>Complete genome of Roseateles depolymerans KCTC 42856.</title>
        <authorList>
            <person name="Kim K.M."/>
        </authorList>
    </citation>
    <scope>NUCLEOTIDE SEQUENCE [LARGE SCALE GENOMIC DNA]</scope>
    <source>
        <strain evidence="7 8">KCTC 42856</strain>
    </source>
</reference>
<gene>
    <name evidence="7" type="ORF">RD2015_4366</name>
</gene>
<dbReference type="SUPFAM" id="SSF51391">
    <property type="entry name" value="Thiamin phosphate synthase"/>
    <property type="match status" value="1"/>
</dbReference>
<dbReference type="GO" id="GO:0009229">
    <property type="term" value="P:thiamine diphosphate biosynthetic process"/>
    <property type="evidence" value="ECO:0007669"/>
    <property type="project" value="UniProtKB-UniPathway"/>
</dbReference>
<dbReference type="RefSeq" id="WP_083525891.1">
    <property type="nucleotide sequence ID" value="NZ_CP013729.1"/>
</dbReference>
<comment type="cofactor">
    <cofactor evidence="1">
        <name>Mg(2+)</name>
        <dbReference type="ChEBI" id="CHEBI:18420"/>
    </cofactor>
</comment>
<dbReference type="EC" id="2.7.1.49" evidence="3"/>
<dbReference type="PANTHER" id="PTHR20858">
    <property type="entry name" value="PHOSPHOMETHYLPYRIMIDINE KINASE"/>
    <property type="match status" value="1"/>
</dbReference>
<accession>A0A0U3CJM5</accession>
<evidence type="ECO:0000259" key="6">
    <source>
        <dbReference type="Pfam" id="PF08543"/>
    </source>
</evidence>
<dbReference type="InterPro" id="IPR029056">
    <property type="entry name" value="Ribokinase-like"/>
</dbReference>
<feature type="domain" description="Thiamine phosphate synthase/TenI" evidence="5">
    <location>
        <begin position="349"/>
        <end position="537"/>
    </location>
</feature>
<dbReference type="KEGG" id="rdp:RD2015_4366"/>
<dbReference type="InterPro" id="IPR013749">
    <property type="entry name" value="PM/HMP-P_kinase-1"/>
</dbReference>
<dbReference type="Pfam" id="PF08543">
    <property type="entry name" value="Phos_pyr_kin"/>
    <property type="match status" value="1"/>
</dbReference>
<dbReference type="CDD" id="cd00564">
    <property type="entry name" value="TMP_TenI"/>
    <property type="match status" value="1"/>
</dbReference>
<dbReference type="InterPro" id="IPR022998">
    <property type="entry name" value="ThiamineP_synth_TenI"/>
</dbReference>
<dbReference type="Proteomes" id="UP000060699">
    <property type="component" value="Chromosome"/>
</dbReference>
<dbReference type="GO" id="GO:0005829">
    <property type="term" value="C:cytosol"/>
    <property type="evidence" value="ECO:0007669"/>
    <property type="project" value="TreeGrafter"/>
</dbReference>
<dbReference type="AlphaFoldDB" id="A0A0U3CJM5"/>
<feature type="domain" description="Pyridoxamine kinase/Phosphomethylpyrimidine kinase" evidence="6">
    <location>
        <begin position="44"/>
        <end position="297"/>
    </location>
</feature>
<dbReference type="OrthoDB" id="9810880at2"/>
<evidence type="ECO:0000259" key="5">
    <source>
        <dbReference type="Pfam" id="PF02581"/>
    </source>
</evidence>
<protein>
    <recommendedName>
        <fullName evidence="3">hydroxymethylpyrimidine kinase</fullName>
        <ecNumber evidence="3">2.7.1.49</ecNumber>
    </recommendedName>
</protein>
<dbReference type="GO" id="GO:0009228">
    <property type="term" value="P:thiamine biosynthetic process"/>
    <property type="evidence" value="ECO:0007669"/>
    <property type="project" value="UniProtKB-KW"/>
</dbReference>
<keyword evidence="8" id="KW-1185">Reference proteome</keyword>
<evidence type="ECO:0000256" key="4">
    <source>
        <dbReference type="ARBA" id="ARBA00023268"/>
    </source>
</evidence>
<dbReference type="Pfam" id="PF02581">
    <property type="entry name" value="TMP-TENI"/>
    <property type="match status" value="1"/>
</dbReference>
<keyword evidence="4" id="KW-0511">Multifunctional enzyme</keyword>
<keyword evidence="7" id="KW-0418">Kinase</keyword>
<dbReference type="PANTHER" id="PTHR20858:SF17">
    <property type="entry name" value="HYDROXYMETHYLPYRIMIDINE_PHOSPHOMETHYLPYRIMIDINE KINASE THI20-RELATED"/>
    <property type="match status" value="1"/>
</dbReference>
<dbReference type="GO" id="GO:0008902">
    <property type="term" value="F:hydroxymethylpyrimidine kinase activity"/>
    <property type="evidence" value="ECO:0007669"/>
    <property type="project" value="UniProtKB-EC"/>
</dbReference>
<evidence type="ECO:0000313" key="7">
    <source>
        <dbReference type="EMBL" id="ALV08808.1"/>
    </source>
</evidence>
<dbReference type="GO" id="GO:0008972">
    <property type="term" value="F:phosphomethylpyrimidine kinase activity"/>
    <property type="evidence" value="ECO:0007669"/>
    <property type="project" value="InterPro"/>
</dbReference>
<dbReference type="STRING" id="76731.RD2015_4366"/>
<dbReference type="CDD" id="cd01169">
    <property type="entry name" value="HMPP_kinase"/>
    <property type="match status" value="1"/>
</dbReference>
<name>A0A0U3CJM5_9BURK</name>
<keyword evidence="7" id="KW-0808">Transferase</keyword>
<dbReference type="UniPathway" id="UPA00060">
    <property type="reaction ID" value="UER00138"/>
</dbReference>
<dbReference type="InterPro" id="IPR036206">
    <property type="entry name" value="ThiamineP_synth_sf"/>
</dbReference>
<dbReference type="SUPFAM" id="SSF53613">
    <property type="entry name" value="Ribokinase-like"/>
    <property type="match status" value="1"/>
</dbReference>
<organism evidence="7 8">
    <name type="scientific">Roseateles depolymerans</name>
    <dbReference type="NCBI Taxonomy" id="76731"/>
    <lineage>
        <taxon>Bacteria</taxon>
        <taxon>Pseudomonadati</taxon>
        <taxon>Pseudomonadota</taxon>
        <taxon>Betaproteobacteria</taxon>
        <taxon>Burkholderiales</taxon>
        <taxon>Sphaerotilaceae</taxon>
        <taxon>Roseateles</taxon>
    </lineage>
</organism>